<evidence type="ECO:0000313" key="9">
    <source>
        <dbReference type="EMBL" id="ATZ48298.1"/>
    </source>
</evidence>
<dbReference type="Proteomes" id="UP000001798">
    <property type="component" value="Chromosome 3"/>
</dbReference>
<dbReference type="InterPro" id="IPR002974">
    <property type="entry name" value="Cyt_P450_E_CYP52_ascomycetes"/>
</dbReference>
<dbReference type="PRINTS" id="PR01239">
    <property type="entry name" value="EP450IICYP52"/>
</dbReference>
<protein>
    <recommendedName>
        <fullName evidence="11">Cytochrome P450 alkane hydroxylase</fullName>
    </recommendedName>
</protein>
<keyword evidence="3 8" id="KW-0479">Metal-binding</keyword>
<dbReference type="GeneID" id="5441450"/>
<dbReference type="CDD" id="cd11063">
    <property type="entry name" value="CYP52"/>
    <property type="match status" value="1"/>
</dbReference>
<evidence type="ECO:0000256" key="4">
    <source>
        <dbReference type="ARBA" id="ARBA00023002"/>
    </source>
</evidence>
<dbReference type="GO" id="GO:0020037">
    <property type="term" value="F:heme binding"/>
    <property type="evidence" value="ECO:0007669"/>
    <property type="project" value="InterPro"/>
</dbReference>
<dbReference type="RefSeq" id="XP_001560806.2">
    <property type="nucleotide sequence ID" value="XM_001560756.2"/>
</dbReference>
<comment type="cofactor">
    <cofactor evidence="1">
        <name>heme</name>
        <dbReference type="ChEBI" id="CHEBI:30413"/>
    </cofactor>
</comment>
<dbReference type="InterPro" id="IPR047146">
    <property type="entry name" value="Cyt_P450_E_CYP52_fungi"/>
</dbReference>
<sequence>MALYTIFYISYPSLLFLCAVLLLTIRALTNHISTNRLRKGCQPPRSIPQKDPFFGLDIIYGRFTETYEKQSRDTIARSLFSKYGHTFQSFPYGVAEIVTEAPEHVKAIYGTDFESFGVGPMRSFGLKPLAGDGLMSTDGAVWKAHRSVLTPIFAKATHHQHMFEQHVARLLALIPEDGSTVDLQPLFDRLALDSSSEILFGESTLTLLPETPVDAMRFLDAYNYSLQGVGMRMVLPFWDFLSRDPKFWSSCKDAQDFVDKILDKVMDKAVSASEKQKYSVAYGLADLGQDRVKIRDELLGLFLPVHDAIATPLTNIFFNLARNSQAWAKLQKEITAIGSAELTPKLLKSLSYLNCVINETMRLYPGVSANERIALRDTVLPTGGGPNASSPIFVKKGVKVVLWFASMARRKDLWGEDAEIWRPERWEGDFKPDRWINLSFGAGPRMCPASDLGVTQIAITTIRILQKFKVIQNRDPVMEFVDRWRVTTVSKNGAQVGLIL</sequence>
<dbReference type="SUPFAM" id="SSF48264">
    <property type="entry name" value="Cytochrome P450"/>
    <property type="match status" value="1"/>
</dbReference>
<dbReference type="InterPro" id="IPR017972">
    <property type="entry name" value="Cyt_P450_CS"/>
</dbReference>
<dbReference type="Gene3D" id="1.10.630.10">
    <property type="entry name" value="Cytochrome P450"/>
    <property type="match status" value="1"/>
</dbReference>
<dbReference type="AlphaFoldDB" id="A0A384JCC6"/>
<dbReference type="EMBL" id="CP009807">
    <property type="protein sequence ID" value="ATZ48298.1"/>
    <property type="molecule type" value="Genomic_DNA"/>
</dbReference>
<evidence type="ECO:0000256" key="7">
    <source>
        <dbReference type="ARBA" id="ARBA00023033"/>
    </source>
</evidence>
<dbReference type="Pfam" id="PF00067">
    <property type="entry name" value="p450"/>
    <property type="match status" value="1"/>
</dbReference>
<dbReference type="GO" id="GO:0016712">
    <property type="term" value="F:oxidoreductase activity, acting on paired donors, with incorporation or reduction of molecular oxygen, reduced flavin or flavoprotein as one donor, and incorporation of one atom of oxygen"/>
    <property type="evidence" value="ECO:0007669"/>
    <property type="project" value="InterPro"/>
</dbReference>
<dbReference type="PROSITE" id="PS00086">
    <property type="entry name" value="CYTOCHROME_P450"/>
    <property type="match status" value="1"/>
</dbReference>
<keyword evidence="7 8" id="KW-0503">Monooxygenase</keyword>
<keyword evidence="5 8" id="KW-0408">Iron</keyword>
<dbReference type="InterPro" id="IPR036396">
    <property type="entry name" value="Cyt_P450_sf"/>
</dbReference>
<dbReference type="InterPro" id="IPR001128">
    <property type="entry name" value="Cyt_P450"/>
</dbReference>
<dbReference type="PANTHER" id="PTHR24287:SF17">
    <property type="entry name" value="P450, PUTATIVE (EUROFUNG)-RELATED"/>
    <property type="match status" value="1"/>
</dbReference>
<dbReference type="GO" id="GO:0005506">
    <property type="term" value="F:iron ion binding"/>
    <property type="evidence" value="ECO:0007669"/>
    <property type="project" value="InterPro"/>
</dbReference>
<evidence type="ECO:0000256" key="2">
    <source>
        <dbReference type="ARBA" id="ARBA00010617"/>
    </source>
</evidence>
<organism evidence="9 10">
    <name type="scientific">Botryotinia fuckeliana (strain B05.10)</name>
    <name type="common">Noble rot fungus</name>
    <name type="synonym">Botrytis cinerea</name>
    <dbReference type="NCBI Taxonomy" id="332648"/>
    <lineage>
        <taxon>Eukaryota</taxon>
        <taxon>Fungi</taxon>
        <taxon>Dikarya</taxon>
        <taxon>Ascomycota</taxon>
        <taxon>Pezizomycotina</taxon>
        <taxon>Leotiomycetes</taxon>
        <taxon>Helotiales</taxon>
        <taxon>Sclerotiniaceae</taxon>
        <taxon>Botrytis</taxon>
    </lineage>
</organism>
<dbReference type="PANTHER" id="PTHR24287">
    <property type="entry name" value="P450, PUTATIVE (EUROFUNG)-RELATED"/>
    <property type="match status" value="1"/>
</dbReference>
<evidence type="ECO:0000313" key="10">
    <source>
        <dbReference type="Proteomes" id="UP000001798"/>
    </source>
</evidence>
<evidence type="ECO:0008006" key="11">
    <source>
        <dbReference type="Google" id="ProtNLM"/>
    </source>
</evidence>
<evidence type="ECO:0000256" key="1">
    <source>
        <dbReference type="ARBA" id="ARBA00001971"/>
    </source>
</evidence>
<proteinExistence type="inferred from homology"/>
<keyword evidence="10" id="KW-1185">Reference proteome</keyword>
<reference evidence="9 10" key="2">
    <citation type="journal article" date="2012" name="Eukaryot. Cell">
        <title>Genome update of Botrytis cinerea strains B05.10 and T4.</title>
        <authorList>
            <person name="Staats M."/>
            <person name="van Kan J.A."/>
        </authorList>
    </citation>
    <scope>NUCLEOTIDE SEQUENCE [LARGE SCALE GENOMIC DNA]</scope>
    <source>
        <strain evidence="9 10">B05.10</strain>
    </source>
</reference>
<dbReference type="VEuPathDB" id="FungiDB:Bcin03g05270"/>
<evidence type="ECO:0000256" key="5">
    <source>
        <dbReference type="ARBA" id="ARBA00023004"/>
    </source>
</evidence>
<comment type="similarity">
    <text evidence="2 8">Belongs to the cytochrome P450 family.</text>
</comment>
<evidence type="ECO:0000256" key="3">
    <source>
        <dbReference type="ARBA" id="ARBA00022723"/>
    </source>
</evidence>
<evidence type="ECO:0000256" key="8">
    <source>
        <dbReference type="RuleBase" id="RU000461"/>
    </source>
</evidence>
<dbReference type="OrthoDB" id="1470350at2759"/>
<dbReference type="KEGG" id="bfu:BCIN_03g05270"/>
<accession>A0A384JCC6</accession>
<evidence type="ECO:0000256" key="6">
    <source>
        <dbReference type="ARBA" id="ARBA00023026"/>
    </source>
</evidence>
<reference evidence="9 10" key="3">
    <citation type="journal article" date="2017" name="Mol. Plant Pathol.">
        <title>A gapless genome sequence of the fungus Botrytis cinerea.</title>
        <authorList>
            <person name="Van Kan J.A."/>
            <person name="Stassen J.H."/>
            <person name="Mosbach A."/>
            <person name="Van Der Lee T.A."/>
            <person name="Faino L."/>
            <person name="Farmer A.D."/>
            <person name="Papasotiriou D.G."/>
            <person name="Zhou S."/>
            <person name="Seidl M.F."/>
            <person name="Cottam E."/>
            <person name="Edel D."/>
            <person name="Hahn M."/>
            <person name="Schwartz D.C."/>
            <person name="Dietrich R.A."/>
            <person name="Widdison S."/>
            <person name="Scalliet G."/>
        </authorList>
    </citation>
    <scope>NUCLEOTIDE SEQUENCE [LARGE SCALE GENOMIC DNA]</scope>
    <source>
        <strain evidence="9 10">B05.10</strain>
    </source>
</reference>
<keyword evidence="6" id="KW-0843">Virulence</keyword>
<reference evidence="9 10" key="1">
    <citation type="journal article" date="2011" name="PLoS Genet.">
        <title>Genomic analysis of the necrotrophic fungal pathogens Sclerotinia sclerotiorum and Botrytis cinerea.</title>
        <authorList>
            <person name="Amselem J."/>
            <person name="Cuomo C.A."/>
            <person name="van Kan J.A."/>
            <person name="Viaud M."/>
            <person name="Benito E.P."/>
            <person name="Couloux A."/>
            <person name="Coutinho P.M."/>
            <person name="de Vries R.P."/>
            <person name="Dyer P.S."/>
            <person name="Fillinger S."/>
            <person name="Fournier E."/>
            <person name="Gout L."/>
            <person name="Hahn M."/>
            <person name="Kohn L."/>
            <person name="Lapalu N."/>
            <person name="Plummer K.M."/>
            <person name="Pradier J.M."/>
            <person name="Quevillon E."/>
            <person name="Sharon A."/>
            <person name="Simon A."/>
            <person name="ten Have A."/>
            <person name="Tudzynski B."/>
            <person name="Tudzynski P."/>
            <person name="Wincker P."/>
            <person name="Andrew M."/>
            <person name="Anthouard V."/>
            <person name="Beever R.E."/>
            <person name="Beffa R."/>
            <person name="Benoit I."/>
            <person name="Bouzid O."/>
            <person name="Brault B."/>
            <person name="Chen Z."/>
            <person name="Choquer M."/>
            <person name="Collemare J."/>
            <person name="Cotton P."/>
            <person name="Danchin E.G."/>
            <person name="Da Silva C."/>
            <person name="Gautier A."/>
            <person name="Giraud C."/>
            <person name="Giraud T."/>
            <person name="Gonzalez C."/>
            <person name="Grossetete S."/>
            <person name="Guldener U."/>
            <person name="Henrissat B."/>
            <person name="Howlett B.J."/>
            <person name="Kodira C."/>
            <person name="Kretschmer M."/>
            <person name="Lappartient A."/>
            <person name="Leroch M."/>
            <person name="Levis C."/>
            <person name="Mauceli E."/>
            <person name="Neuveglise C."/>
            <person name="Oeser B."/>
            <person name="Pearson M."/>
            <person name="Poulain J."/>
            <person name="Poussereau N."/>
            <person name="Quesneville H."/>
            <person name="Rascle C."/>
            <person name="Schumacher J."/>
            <person name="Segurens B."/>
            <person name="Sexton A."/>
            <person name="Silva E."/>
            <person name="Sirven C."/>
            <person name="Soanes D.M."/>
            <person name="Talbot N.J."/>
            <person name="Templeton M."/>
            <person name="Yandava C."/>
            <person name="Yarden O."/>
            <person name="Zeng Q."/>
            <person name="Rollins J.A."/>
            <person name="Lebrun M.H."/>
            <person name="Dickman M."/>
        </authorList>
    </citation>
    <scope>NUCLEOTIDE SEQUENCE [LARGE SCALE GENOMIC DNA]</scope>
    <source>
        <strain evidence="9 10">B05.10</strain>
    </source>
</reference>
<keyword evidence="8" id="KW-0349">Heme</keyword>
<keyword evidence="4 8" id="KW-0560">Oxidoreductase</keyword>
<gene>
    <name evidence="9" type="ORF">BCIN_03g05270</name>
</gene>
<name>A0A384JCC6_BOTFB</name>